<reference evidence="2" key="1">
    <citation type="submission" date="2018-05" db="EMBL/GenBank/DDBJ databases">
        <authorList>
            <person name="Lanie J.A."/>
            <person name="Ng W.-L."/>
            <person name="Kazmierczak K.M."/>
            <person name="Andrzejewski T.M."/>
            <person name="Davidsen T.M."/>
            <person name="Wayne K.J."/>
            <person name="Tettelin H."/>
            <person name="Glass J.I."/>
            <person name="Rusch D."/>
            <person name="Podicherti R."/>
            <person name="Tsui H.-C.T."/>
            <person name="Winkler M.E."/>
        </authorList>
    </citation>
    <scope>NUCLEOTIDE SEQUENCE</scope>
</reference>
<dbReference type="AlphaFoldDB" id="A0A382USZ5"/>
<accession>A0A382USZ5</accession>
<organism evidence="2">
    <name type="scientific">marine metagenome</name>
    <dbReference type="NCBI Taxonomy" id="408172"/>
    <lineage>
        <taxon>unclassified sequences</taxon>
        <taxon>metagenomes</taxon>
        <taxon>ecological metagenomes</taxon>
    </lineage>
</organism>
<feature type="transmembrane region" description="Helical" evidence="1">
    <location>
        <begin position="6"/>
        <end position="31"/>
    </location>
</feature>
<feature type="non-terminal residue" evidence="2">
    <location>
        <position position="55"/>
    </location>
</feature>
<keyword evidence="1" id="KW-0812">Transmembrane</keyword>
<protein>
    <submittedName>
        <fullName evidence="2">Uncharacterized protein</fullName>
    </submittedName>
</protein>
<evidence type="ECO:0000313" key="2">
    <source>
        <dbReference type="EMBL" id="SVD37267.1"/>
    </source>
</evidence>
<evidence type="ECO:0000256" key="1">
    <source>
        <dbReference type="SAM" id="Phobius"/>
    </source>
</evidence>
<proteinExistence type="predicted"/>
<sequence>MSKIRVTYSGLISFATNLVTVVTGLIFVIIVTRTLTIEEFGTWGLISGLFAYAVI</sequence>
<gene>
    <name evidence="2" type="ORF">METZ01_LOCUS390121</name>
</gene>
<name>A0A382USZ5_9ZZZZ</name>
<keyword evidence="1" id="KW-0472">Membrane</keyword>
<dbReference type="EMBL" id="UINC01146501">
    <property type="protein sequence ID" value="SVD37267.1"/>
    <property type="molecule type" value="Genomic_DNA"/>
</dbReference>
<keyword evidence="1" id="KW-1133">Transmembrane helix</keyword>